<dbReference type="SMART" id="SM00776">
    <property type="entry name" value="NPCBM"/>
    <property type="match status" value="3"/>
</dbReference>
<dbReference type="Gene3D" id="2.60.120.1250">
    <property type="entry name" value="Peptidase M60, enhancin-like domain 1"/>
    <property type="match status" value="1"/>
</dbReference>
<dbReference type="InterPro" id="IPR032675">
    <property type="entry name" value="LRR_dom_sf"/>
</dbReference>
<dbReference type="Pfam" id="PF07554">
    <property type="entry name" value="FIVAR"/>
    <property type="match status" value="1"/>
</dbReference>
<dbReference type="Pfam" id="PF00754">
    <property type="entry name" value="F5_F8_type_C"/>
    <property type="match status" value="1"/>
</dbReference>
<evidence type="ECO:0000259" key="3">
    <source>
        <dbReference type="PROSITE" id="PS51723"/>
    </source>
</evidence>
<feature type="domain" description="F5/8 type C" evidence="2">
    <location>
        <begin position="67"/>
        <end position="214"/>
    </location>
</feature>
<keyword evidence="1" id="KW-0732">Signal</keyword>
<dbReference type="InterPro" id="IPR042279">
    <property type="entry name" value="Pep_M60_3"/>
</dbReference>
<evidence type="ECO:0000259" key="2">
    <source>
        <dbReference type="PROSITE" id="PS50022"/>
    </source>
</evidence>
<dbReference type="Pfam" id="PF08305">
    <property type="entry name" value="NPCBM"/>
    <property type="match status" value="3"/>
</dbReference>
<dbReference type="InterPro" id="IPR035986">
    <property type="entry name" value="PKD_dom_sf"/>
</dbReference>
<dbReference type="Gene3D" id="2.60.40.10">
    <property type="entry name" value="Immunoglobulins"/>
    <property type="match status" value="4"/>
</dbReference>
<comment type="caution">
    <text evidence="4">The sequence shown here is derived from an EMBL/GenBank/DDBJ whole genome shotgun (WGS) entry which is preliminary data.</text>
</comment>
<evidence type="ECO:0000256" key="1">
    <source>
        <dbReference type="SAM" id="SignalP"/>
    </source>
</evidence>
<dbReference type="InterPro" id="IPR032179">
    <property type="entry name" value="Cry22Aa_Ig-like"/>
</dbReference>
<dbReference type="OrthoDB" id="197688at2"/>
<dbReference type="PROSITE" id="PS51723">
    <property type="entry name" value="PEPTIDASE_M60"/>
    <property type="match status" value="1"/>
</dbReference>
<dbReference type="PROSITE" id="PS51450">
    <property type="entry name" value="LRR"/>
    <property type="match status" value="1"/>
</dbReference>
<dbReference type="CDD" id="cd00146">
    <property type="entry name" value="PKD"/>
    <property type="match status" value="1"/>
</dbReference>
<dbReference type="InterPro" id="IPR008979">
    <property type="entry name" value="Galactose-bd-like_sf"/>
</dbReference>
<dbReference type="PROSITE" id="PS50022">
    <property type="entry name" value="FA58C_3"/>
    <property type="match status" value="1"/>
</dbReference>
<reference evidence="4 5" key="1">
    <citation type="journal article" date="2019" name="Microorganisms">
        <title>Paenibacillus lutrae sp. nov., A Chitinolytic Species Isolated from A River Otter in Castril Natural Park, Granada, Spain.</title>
        <authorList>
            <person name="Rodriguez M."/>
            <person name="Reina J.C."/>
            <person name="Bejar V."/>
            <person name="Llamas I."/>
        </authorList>
    </citation>
    <scope>NUCLEOTIDE SEQUENCE [LARGE SCALE GENOMIC DNA]</scope>
    <source>
        <strain evidence="4 5">N10</strain>
    </source>
</reference>
<evidence type="ECO:0000313" key="4">
    <source>
        <dbReference type="EMBL" id="MVO98259.1"/>
    </source>
</evidence>
<dbReference type="SMART" id="SM01276">
    <property type="entry name" value="M60-like"/>
    <property type="match status" value="1"/>
</dbReference>
<organism evidence="4 5">
    <name type="scientific">Paenibacillus lutrae</name>
    <dbReference type="NCBI Taxonomy" id="2078573"/>
    <lineage>
        <taxon>Bacteria</taxon>
        <taxon>Bacillati</taxon>
        <taxon>Bacillota</taxon>
        <taxon>Bacilli</taxon>
        <taxon>Bacillales</taxon>
        <taxon>Paenibacillaceae</taxon>
        <taxon>Paenibacillus</taxon>
    </lineage>
</organism>
<feature type="domain" description="Peptidase M60" evidence="3">
    <location>
        <begin position="303"/>
        <end position="624"/>
    </location>
</feature>
<dbReference type="Gene3D" id="3.40.390.80">
    <property type="entry name" value="Peptidase M60, enhancin-like domain 2"/>
    <property type="match status" value="1"/>
</dbReference>
<proteinExistence type="predicted"/>
<dbReference type="EMBL" id="RHLK01000001">
    <property type="protein sequence ID" value="MVO98259.1"/>
    <property type="molecule type" value="Genomic_DNA"/>
</dbReference>
<dbReference type="Gene3D" id="3.80.10.10">
    <property type="entry name" value="Ribonuclease Inhibitor"/>
    <property type="match status" value="1"/>
</dbReference>
<keyword evidence="5" id="KW-1185">Reference proteome</keyword>
<name>A0A7X3FEQ4_9BACL</name>
<feature type="chain" id="PRO_5030541320" evidence="1">
    <location>
        <begin position="27"/>
        <end position="1720"/>
    </location>
</feature>
<dbReference type="Gene3D" id="2.60.120.1060">
    <property type="entry name" value="NPCBM/NEW2 domain"/>
    <property type="match status" value="3"/>
</dbReference>
<dbReference type="Gene3D" id="1.10.390.30">
    <property type="entry name" value="Peptidase M60, enhancin-like domain 3"/>
    <property type="match status" value="1"/>
</dbReference>
<gene>
    <name evidence="4" type="ORF">EDM21_01675</name>
</gene>
<dbReference type="Pfam" id="PF13402">
    <property type="entry name" value="Peptidase_M60"/>
    <property type="match status" value="1"/>
</dbReference>
<sequence length="1720" mass="188513">MYKRIAIATSAALLISLSDGSYQALAANGLPDVNASEVQTLSESGVNPTDLAVVEPFDLYGKDLLPAYNTVYRMNPANIKSLTNNGGNYGSSTMNKAIDGDMNTHWETGKPNTSAFTNEVVFQFNEATTLNRILYAARQSGAPGKGFAQAFEIYASQEDAGDRYTLVASGEYKGSNSDLVEIKFAPATFKRVKFVFKKANQEWASAAEFAFYKEDPIREAVNGLFTDGTMSAVVPGYNSAAALGALQESAKTHPLYPLMKEQLDLADKLVKGEVGIQGTVITAQQHGDMKKHAQQNLRFGFGTNNQPTGFAAMPGRTINIYVDVESKDKLPSLIFSQQDGGWNSWTRGVQLRPGKNTITVPEIATSNAYAHDVTKGGTVYIVNPYTPEEQGKAPLIRFEGLQQIPFMTKNTDPAQFKALLTAYKQKLDQDIAAHPNVKDRQLIDVVEIASDRIIFTGTATEAYKQYVTLGHNPMDTLTGYDFWMKRIFDAYGLDGRSVNHDPKQIRENIRLMQPYGFMYAAGDHTGIQLGEVGLMLGDFKKQYPGWGLTHEIGHRMAVGEREYGEITNNMLSMAMSVAYNSLDNRIPFESEVYKTVIEENKVAMDQQSLGARLGAYWQLELAHPGYWKELNGLYRDRKVSLANGDNSKQQYLVEFSSEVLGMDLSGFFARHGFTVNPETRVKTAAYPASPKLWYLNNSVLNYERTGIQDKKAPIQVNISANASAKSNTLNLSMDQVYKKDLLGYEIYRNDKLVGFTGTDQFVDQNVDPAVNYTYKVIGYDKKLNALNSVSYKAFKPTLSVEEHVTLKLNQVFDPMSFIKAVNYQGSDITSTVVIKSNDVNIAQKGDYRIVYEVQDGGATETKTANVSVTSDYSYVSDLSAQSAVTGWGELRKDKSPSGGTITLARQGLAATYVKGLGAHANSEVVYAIKGKGYDFFESYIGIDQAVKGNNASSAAFEVYVDGVKKFTSDVFRSGTEHEFIQIPVTGANEIKLVTTDAQINSSSADHTVWADAKLTKNSSKPTITLPEETTLVKLSSEFDVLKDVQAWDTEDGNLTGQLQVDTKGFTSHKTGTYPVELTVTDRDGNSVTKTRNIVVYSAASYLSDTNWASARTDYNVVRKDKASSGSTIKLLVNGANKEFGKGIGTHANSVIVYNLTNTNYEYLETFVGVDRNIPDQANSSVMFQIIADGKEVYNSGLMKYGTEAKLARVPVKGVRELKLVVNNAGNGSASDHANFADAKFIILNSTPELTIPKSVSTKVGQSVTLQADYTAIDAEDGDLTAQVKVTGEDRVNFSRTGEYPITYTVTDSEGNTVAKTRTIAVVSMDDYKHLTDFDWKSTQNSYTAPKKDISVSSNPLRLTDAGNREAVYTRGIGAHSTSTIVYDLSDQNFDYFTSYAGVDRQMYGSIASISFEVYVDGEKKFDSGVMNSRDPQKWIEVDINGASELKLIVTDGGNGNGSDHAAWGDAKLHYANADKLYTADLQQAIADAKAINPEGYTSESLAALNAGIASAEAVLTKQSAVQSEIDAVTAALKAAKDGLTRIDLSQVITIEDRYLKESIKKTLGITGDITLGDMVKLTALTSESRRARSLEGLQYAANLVNLDIKGNEITDFSPLQGLSKLDNLMIDPQIVEMGSLNGPIAQMDNPVKGVDGNKVIPTMAGVRNNKTSKEIMFDRKEWAKNPDKFTVDLSNEDKGYYMMYLTYTVHDSTIQLIYLIDNSK</sequence>
<dbReference type="SUPFAM" id="SSF49299">
    <property type="entry name" value="PKD domain"/>
    <property type="match status" value="1"/>
</dbReference>
<evidence type="ECO:0000313" key="5">
    <source>
        <dbReference type="Proteomes" id="UP000490800"/>
    </source>
</evidence>
<dbReference type="InterPro" id="IPR038637">
    <property type="entry name" value="NPCBM_sf"/>
</dbReference>
<dbReference type="InterPro" id="IPR013222">
    <property type="entry name" value="Glyco_hyd_98_carb-bd"/>
</dbReference>
<dbReference type="InterPro" id="IPR031161">
    <property type="entry name" value="Peptidase_M60_dom"/>
</dbReference>
<dbReference type="InterPro" id="IPR001611">
    <property type="entry name" value="Leu-rich_rpt"/>
</dbReference>
<dbReference type="RefSeq" id="WP_157332299.1">
    <property type="nucleotide sequence ID" value="NZ_RHLK01000001.1"/>
</dbReference>
<dbReference type="Pfam" id="PF16403">
    <property type="entry name" value="Bact_surface_Ig-like"/>
    <property type="match status" value="1"/>
</dbReference>
<dbReference type="Gene3D" id="1.20.1270.90">
    <property type="entry name" value="AF1782-like"/>
    <property type="match status" value="1"/>
</dbReference>
<dbReference type="Proteomes" id="UP000490800">
    <property type="component" value="Unassembled WGS sequence"/>
</dbReference>
<dbReference type="InterPro" id="IPR000421">
    <property type="entry name" value="FA58C"/>
</dbReference>
<feature type="signal peptide" evidence="1">
    <location>
        <begin position="1"/>
        <end position="26"/>
    </location>
</feature>
<dbReference type="SUPFAM" id="SSF49785">
    <property type="entry name" value="Galactose-binding domain-like"/>
    <property type="match status" value="4"/>
</dbReference>
<accession>A0A7X3FEQ4</accession>
<protein>
    <submittedName>
        <fullName evidence="4">DUF5011 domain-containing protein</fullName>
    </submittedName>
</protein>
<dbReference type="Gene3D" id="2.60.120.260">
    <property type="entry name" value="Galactose-binding domain-like"/>
    <property type="match status" value="1"/>
</dbReference>
<dbReference type="InterPro" id="IPR013783">
    <property type="entry name" value="Ig-like_fold"/>
</dbReference>